<dbReference type="InterPro" id="IPR057326">
    <property type="entry name" value="KR_dom"/>
</dbReference>
<dbReference type="EMBL" id="QZCW01000002">
    <property type="protein sequence ID" value="MCW5321744.1"/>
    <property type="molecule type" value="Genomic_DNA"/>
</dbReference>
<feature type="domain" description="Ketoreductase" evidence="5">
    <location>
        <begin position="74"/>
        <end position="252"/>
    </location>
</feature>
<dbReference type="CDD" id="cd05233">
    <property type="entry name" value="SDR_c"/>
    <property type="match status" value="1"/>
</dbReference>
<name>A0ABT3KTT4_9BURK</name>
<dbReference type="Gene3D" id="3.40.50.720">
    <property type="entry name" value="NAD(P)-binding Rossmann-like Domain"/>
    <property type="match status" value="1"/>
</dbReference>
<reference evidence="7" key="1">
    <citation type="submission" date="2023-07" db="EMBL/GenBank/DDBJ databases">
        <title>Verminephrobacter genomes.</title>
        <authorList>
            <person name="Lund M.B."/>
        </authorList>
    </citation>
    <scope>NUCLEOTIDE SEQUENCE [LARGE SCALE GENOMIC DNA]</scope>
    <source>
        <strain evidence="7">AtM5-05</strain>
    </source>
</reference>
<dbReference type="PANTHER" id="PTHR43391">
    <property type="entry name" value="RETINOL DEHYDROGENASE-RELATED"/>
    <property type="match status" value="1"/>
</dbReference>
<dbReference type="InterPro" id="IPR036291">
    <property type="entry name" value="NAD(P)-bd_dom_sf"/>
</dbReference>
<dbReference type="SUPFAM" id="SSF51735">
    <property type="entry name" value="NAD(P)-binding Rossmann-fold domains"/>
    <property type="match status" value="1"/>
</dbReference>
<organism evidence="6 7">
    <name type="scientific">Verminephrobacter aporrectodeae subsp. tuberculatae</name>
    <dbReference type="NCBI Taxonomy" id="1110392"/>
    <lineage>
        <taxon>Bacteria</taxon>
        <taxon>Pseudomonadati</taxon>
        <taxon>Pseudomonadota</taxon>
        <taxon>Betaproteobacteria</taxon>
        <taxon>Burkholderiales</taxon>
        <taxon>Comamonadaceae</taxon>
        <taxon>Verminephrobacter</taxon>
    </lineage>
</organism>
<evidence type="ECO:0000256" key="2">
    <source>
        <dbReference type="ARBA" id="ARBA00023002"/>
    </source>
</evidence>
<dbReference type="PANTHER" id="PTHR43391:SF94">
    <property type="entry name" value="OXIDOREDUCTASE-RELATED"/>
    <property type="match status" value="1"/>
</dbReference>
<proteinExistence type="inferred from homology"/>
<dbReference type="PRINTS" id="PR00081">
    <property type="entry name" value="GDHRDH"/>
</dbReference>
<accession>A0ABT3KTT4</accession>
<evidence type="ECO:0000313" key="7">
    <source>
        <dbReference type="Proteomes" id="UP001208935"/>
    </source>
</evidence>
<keyword evidence="2" id="KW-0560">Oxidoreductase</keyword>
<evidence type="ECO:0000256" key="1">
    <source>
        <dbReference type="ARBA" id="ARBA00006484"/>
    </source>
</evidence>
<sequence length="322" mass="34138">MRVAPGHCAKLAGPRRDRYGTGRKRPLRRRARHALAHAQCPAIHPRVAVDSPRSTQTTLSGPAIVNPLPDLENTPVVVTGAGRGIGAATVHRLLQARASVLALVQPDTGIDCEISALATAHAERLRVLAVDVRSSADVAHAVTVATRQFGGVAALVNNAGVIQPIGRLDAVDPDAWEGVLAVNAGGAMRCTRAFLPLLLERRGTIVNMSSGAAYRPLEGWSAYCASKAALVMLSRATELEYRALGLRVFSLGIPPTDTAMQGLIRSSGINDVSKIPQRDLTAPTVTAAVVAWLCGPDARDRIEKIEIDVRDPEFAAFTQEAL</sequence>
<gene>
    <name evidence="6" type="ORF">D5039_11445</name>
</gene>
<dbReference type="PRINTS" id="PR00080">
    <property type="entry name" value="SDRFAMILY"/>
</dbReference>
<feature type="region of interest" description="Disordered" evidence="4">
    <location>
        <begin position="1"/>
        <end position="27"/>
    </location>
</feature>
<dbReference type="InterPro" id="IPR002347">
    <property type="entry name" value="SDR_fam"/>
</dbReference>
<comment type="caution">
    <text evidence="6">The sequence shown here is derived from an EMBL/GenBank/DDBJ whole genome shotgun (WGS) entry which is preliminary data.</text>
</comment>
<comment type="similarity">
    <text evidence="1 3">Belongs to the short-chain dehydrogenases/reductases (SDR) family.</text>
</comment>
<protein>
    <submittedName>
        <fullName evidence="6">SDR family oxidoreductase</fullName>
    </submittedName>
</protein>
<evidence type="ECO:0000313" key="6">
    <source>
        <dbReference type="EMBL" id="MCW5321744.1"/>
    </source>
</evidence>
<dbReference type="Proteomes" id="UP001208935">
    <property type="component" value="Unassembled WGS sequence"/>
</dbReference>
<evidence type="ECO:0000259" key="5">
    <source>
        <dbReference type="SMART" id="SM00822"/>
    </source>
</evidence>
<dbReference type="SMART" id="SM00822">
    <property type="entry name" value="PKS_KR"/>
    <property type="match status" value="1"/>
</dbReference>
<evidence type="ECO:0000256" key="3">
    <source>
        <dbReference type="RuleBase" id="RU000363"/>
    </source>
</evidence>
<dbReference type="Pfam" id="PF00106">
    <property type="entry name" value="adh_short"/>
    <property type="match status" value="1"/>
</dbReference>
<evidence type="ECO:0000256" key="4">
    <source>
        <dbReference type="SAM" id="MobiDB-lite"/>
    </source>
</evidence>
<keyword evidence="7" id="KW-1185">Reference proteome</keyword>